<organism evidence="1">
    <name type="scientific">Rhizophora mucronata</name>
    <name type="common">Asiatic mangrove</name>
    <dbReference type="NCBI Taxonomy" id="61149"/>
    <lineage>
        <taxon>Eukaryota</taxon>
        <taxon>Viridiplantae</taxon>
        <taxon>Streptophyta</taxon>
        <taxon>Embryophyta</taxon>
        <taxon>Tracheophyta</taxon>
        <taxon>Spermatophyta</taxon>
        <taxon>Magnoliopsida</taxon>
        <taxon>eudicotyledons</taxon>
        <taxon>Gunneridae</taxon>
        <taxon>Pentapetalae</taxon>
        <taxon>rosids</taxon>
        <taxon>fabids</taxon>
        <taxon>Malpighiales</taxon>
        <taxon>Rhizophoraceae</taxon>
        <taxon>Rhizophora</taxon>
    </lineage>
</organism>
<sequence>MKCCSVLLSVTVLFFPCHKSQWNINGLLCACIIYKHPAVKVFLVLLYFPRYSTELWVLL</sequence>
<protein>
    <submittedName>
        <fullName evidence="1">Uncharacterized protein</fullName>
    </submittedName>
</protein>
<reference evidence="1" key="1">
    <citation type="submission" date="2018-02" db="EMBL/GenBank/DDBJ databases">
        <title>Rhizophora mucronata_Transcriptome.</title>
        <authorList>
            <person name="Meera S.P."/>
            <person name="Sreeshan A."/>
            <person name="Augustine A."/>
        </authorList>
    </citation>
    <scope>NUCLEOTIDE SEQUENCE</scope>
    <source>
        <tissue evidence="1">Leaf</tissue>
    </source>
</reference>
<name>A0A2P2PA74_RHIMU</name>
<dbReference type="PROSITE" id="PS51257">
    <property type="entry name" value="PROKAR_LIPOPROTEIN"/>
    <property type="match status" value="1"/>
</dbReference>
<dbReference type="AlphaFoldDB" id="A0A2P2PA74"/>
<proteinExistence type="predicted"/>
<evidence type="ECO:0000313" key="1">
    <source>
        <dbReference type="EMBL" id="MBX51655.1"/>
    </source>
</evidence>
<accession>A0A2P2PA74</accession>
<dbReference type="EMBL" id="GGEC01071171">
    <property type="protein sequence ID" value="MBX51655.1"/>
    <property type="molecule type" value="Transcribed_RNA"/>
</dbReference>